<protein>
    <submittedName>
        <fullName evidence="3">TetR/AcrR family transcriptional regulator</fullName>
    </submittedName>
</protein>
<gene>
    <name evidence="3" type="ORF">KGB56_09290</name>
</gene>
<reference evidence="3 4" key="1">
    <citation type="journal article" date="2021" name="Angew. Chem. Int. Ed. Engl.">
        <title>A novel family of nonribosomal peptides modulate collective behavior in Pseudovibrio bacteria isolated from marine sponges.</title>
        <authorList>
            <person name="Ioca L.P."/>
            <person name="Dai Y."/>
            <person name="Kunakom S."/>
            <person name="Diaz-Espinosa J."/>
            <person name="Krunic A."/>
            <person name="Crnkovic C.M."/>
            <person name="Orjala J."/>
            <person name="Sanchez L.M."/>
            <person name="Ferreira A.G."/>
            <person name="Berlinck R.G.S."/>
            <person name="Eustaquio A.S."/>
        </authorList>
    </citation>
    <scope>NUCLEOTIDE SEQUENCE [LARGE SCALE GENOMIC DNA]</scope>
    <source>
        <strain evidence="3 4">Ab134</strain>
    </source>
</reference>
<accession>A0ABX8AV52</accession>
<evidence type="ECO:0000256" key="1">
    <source>
        <dbReference type="ARBA" id="ARBA00023015"/>
    </source>
</evidence>
<organism evidence="3 4">
    <name type="scientific">Pseudovibrio brasiliensis</name>
    <dbReference type="NCBI Taxonomy" id="1898042"/>
    <lineage>
        <taxon>Bacteria</taxon>
        <taxon>Pseudomonadati</taxon>
        <taxon>Pseudomonadota</taxon>
        <taxon>Alphaproteobacteria</taxon>
        <taxon>Hyphomicrobiales</taxon>
        <taxon>Stappiaceae</taxon>
        <taxon>Pseudovibrio</taxon>
    </lineage>
</organism>
<dbReference type="InterPro" id="IPR009057">
    <property type="entry name" value="Homeodomain-like_sf"/>
</dbReference>
<evidence type="ECO:0000313" key="3">
    <source>
        <dbReference type="EMBL" id="QUS57556.1"/>
    </source>
</evidence>
<dbReference type="EMBL" id="CP074126">
    <property type="protein sequence ID" value="QUS57556.1"/>
    <property type="molecule type" value="Genomic_DNA"/>
</dbReference>
<evidence type="ECO:0000256" key="2">
    <source>
        <dbReference type="ARBA" id="ARBA00023163"/>
    </source>
</evidence>
<keyword evidence="2" id="KW-0804">Transcription</keyword>
<dbReference type="Proteomes" id="UP000680706">
    <property type="component" value="Chromosome"/>
</dbReference>
<sequence length="165" mass="19270">MDVEHRFDTCVQVLLMKGLESSTMADLAQACGIPEKEFVQEYTSKQGVIQAANTWYFRKYTRHLNTEIAMHADLYSAVEALLLSVIDIAFDLKASDKRHSVRTLMELALLDDQFRDNMDEMFAAWYGQLREKVSQFSLELKDPSEIEALTFYVKERPWSKWSTWR</sequence>
<dbReference type="RefSeq" id="WP_143508219.1">
    <property type="nucleotide sequence ID" value="NZ_CP074126.1"/>
</dbReference>
<proteinExistence type="predicted"/>
<dbReference type="PANTHER" id="PTHR47506:SF1">
    <property type="entry name" value="HTH-TYPE TRANSCRIPTIONAL REGULATOR YJDC"/>
    <property type="match status" value="1"/>
</dbReference>
<name>A0ABX8AV52_9HYPH</name>
<keyword evidence="1" id="KW-0805">Transcription regulation</keyword>
<dbReference type="Gene3D" id="1.10.357.10">
    <property type="entry name" value="Tetracycline Repressor, domain 2"/>
    <property type="match status" value="1"/>
</dbReference>
<keyword evidence="4" id="KW-1185">Reference proteome</keyword>
<evidence type="ECO:0000313" key="4">
    <source>
        <dbReference type="Proteomes" id="UP000680706"/>
    </source>
</evidence>
<dbReference type="SUPFAM" id="SSF46689">
    <property type="entry name" value="Homeodomain-like"/>
    <property type="match status" value="1"/>
</dbReference>
<dbReference type="PANTHER" id="PTHR47506">
    <property type="entry name" value="TRANSCRIPTIONAL REGULATORY PROTEIN"/>
    <property type="match status" value="1"/>
</dbReference>